<reference evidence="1 2" key="1">
    <citation type="submission" date="2017-04" db="EMBL/GenBank/DDBJ databases">
        <authorList>
            <person name="Afonso C.L."/>
            <person name="Miller P.J."/>
            <person name="Scott M.A."/>
            <person name="Spackman E."/>
            <person name="Goraichik I."/>
            <person name="Dimitrov K.M."/>
            <person name="Suarez D.L."/>
            <person name="Swayne D.E."/>
        </authorList>
    </citation>
    <scope>NUCLEOTIDE SEQUENCE [LARGE SCALE GENOMIC DNA]</scope>
    <source>
        <strain evidence="2">XA(T)</strain>
    </source>
</reference>
<dbReference type="Proteomes" id="UP000192775">
    <property type="component" value="Chromosome"/>
</dbReference>
<dbReference type="KEGG" id="cphy:B5808_18205"/>
<protein>
    <submittedName>
        <fullName evidence="1">Uncharacterized protein</fullName>
    </submittedName>
</protein>
<organism evidence="1 2">
    <name type="scientific">Cnuibacter physcomitrellae</name>
    <dbReference type="NCBI Taxonomy" id="1619308"/>
    <lineage>
        <taxon>Bacteria</taxon>
        <taxon>Bacillati</taxon>
        <taxon>Actinomycetota</taxon>
        <taxon>Actinomycetes</taxon>
        <taxon>Micrococcales</taxon>
        <taxon>Microbacteriaceae</taxon>
        <taxon>Cnuibacter</taxon>
    </lineage>
</organism>
<dbReference type="AlphaFoldDB" id="A0A1X9LP35"/>
<accession>A0A1X9LP35</accession>
<name>A0A1X9LP35_9MICO</name>
<keyword evidence="2" id="KW-1185">Reference proteome</keyword>
<evidence type="ECO:0000313" key="1">
    <source>
        <dbReference type="EMBL" id="ARJ06943.1"/>
    </source>
</evidence>
<dbReference type="RefSeq" id="WP_085021081.1">
    <property type="nucleotide sequence ID" value="NZ_BMHD01000001.1"/>
</dbReference>
<sequence length="76" mass="8162">MADTTTWIIVAAVVVAVIAIVSGSIVVGRRRHRLEQSVTGIDDHPAAPPTTDRSPAATEEAIGDRSEVFHRARRGF</sequence>
<evidence type="ECO:0000313" key="2">
    <source>
        <dbReference type="Proteomes" id="UP000192775"/>
    </source>
</evidence>
<dbReference type="EMBL" id="CP020715">
    <property type="protein sequence ID" value="ARJ06943.1"/>
    <property type="molecule type" value="Genomic_DNA"/>
</dbReference>
<gene>
    <name evidence="1" type="ORF">B5808_18205</name>
</gene>
<proteinExistence type="predicted"/>